<reference evidence="1" key="1">
    <citation type="journal article" date="2020" name="Nat. Commun.">
        <title>Large-scale genome sequencing of mycorrhizal fungi provides insights into the early evolution of symbiotic traits.</title>
        <authorList>
            <person name="Miyauchi S."/>
            <person name="Kiss E."/>
            <person name="Kuo A."/>
            <person name="Drula E."/>
            <person name="Kohler A."/>
            <person name="Sanchez-Garcia M."/>
            <person name="Morin E."/>
            <person name="Andreopoulos B."/>
            <person name="Barry K.W."/>
            <person name="Bonito G."/>
            <person name="Buee M."/>
            <person name="Carver A."/>
            <person name="Chen C."/>
            <person name="Cichocki N."/>
            <person name="Clum A."/>
            <person name="Culley D."/>
            <person name="Crous P.W."/>
            <person name="Fauchery L."/>
            <person name="Girlanda M."/>
            <person name="Hayes R.D."/>
            <person name="Keri Z."/>
            <person name="LaButti K."/>
            <person name="Lipzen A."/>
            <person name="Lombard V."/>
            <person name="Magnuson J."/>
            <person name="Maillard F."/>
            <person name="Murat C."/>
            <person name="Nolan M."/>
            <person name="Ohm R.A."/>
            <person name="Pangilinan J."/>
            <person name="Pereira M.F."/>
            <person name="Perotto S."/>
            <person name="Peter M."/>
            <person name="Pfister S."/>
            <person name="Riley R."/>
            <person name="Sitrit Y."/>
            <person name="Stielow J.B."/>
            <person name="Szollosi G."/>
            <person name="Zifcakova L."/>
            <person name="Stursova M."/>
            <person name="Spatafora J.W."/>
            <person name="Tedersoo L."/>
            <person name="Vaario L.M."/>
            <person name="Yamada A."/>
            <person name="Yan M."/>
            <person name="Wang P."/>
            <person name="Xu J."/>
            <person name="Bruns T."/>
            <person name="Baldrian P."/>
            <person name="Vilgalys R."/>
            <person name="Dunand C."/>
            <person name="Henrissat B."/>
            <person name="Grigoriev I.V."/>
            <person name="Hibbett D."/>
            <person name="Nagy L.G."/>
            <person name="Martin F.M."/>
        </authorList>
    </citation>
    <scope>NUCLEOTIDE SEQUENCE</scope>
    <source>
        <strain evidence="1">UP504</strain>
    </source>
</reference>
<name>A0A9P6DWX0_9AGAM</name>
<proteinExistence type="predicted"/>
<dbReference type="AlphaFoldDB" id="A0A9P6DWX0"/>
<dbReference type="EMBL" id="MU128965">
    <property type="protein sequence ID" value="KAF9514073.1"/>
    <property type="molecule type" value="Genomic_DNA"/>
</dbReference>
<organism evidence="1 2">
    <name type="scientific">Hydnum rufescens UP504</name>
    <dbReference type="NCBI Taxonomy" id="1448309"/>
    <lineage>
        <taxon>Eukaryota</taxon>
        <taxon>Fungi</taxon>
        <taxon>Dikarya</taxon>
        <taxon>Basidiomycota</taxon>
        <taxon>Agaricomycotina</taxon>
        <taxon>Agaricomycetes</taxon>
        <taxon>Cantharellales</taxon>
        <taxon>Hydnaceae</taxon>
        <taxon>Hydnum</taxon>
    </lineage>
</organism>
<protein>
    <submittedName>
        <fullName evidence="1">Uncharacterized protein</fullName>
    </submittedName>
</protein>
<sequence>MMPIGEQYYVRVDSDAQSLRDWRKHTSLPTHPNQLSPDDLYVASRHVLMGARARLLSRGWREVGTRWGELWCLAPPGSPLEVLEEEAVEGEGVAGSSTHAKNPAAPSPDVVFAVPSDLRSMATYGWRWASIFTDQRLLQARMDDATVPTWVITVVKERHDPRVFSTRESRPFPPLAWMMGQASTLQPIFGYVYWSVLAMRSRDVLSRIDFLD</sequence>
<evidence type="ECO:0000313" key="1">
    <source>
        <dbReference type="EMBL" id="KAF9514073.1"/>
    </source>
</evidence>
<dbReference type="Proteomes" id="UP000886523">
    <property type="component" value="Unassembled WGS sequence"/>
</dbReference>
<accession>A0A9P6DWX0</accession>
<dbReference type="OrthoDB" id="3209743at2759"/>
<evidence type="ECO:0000313" key="2">
    <source>
        <dbReference type="Proteomes" id="UP000886523"/>
    </source>
</evidence>
<gene>
    <name evidence="1" type="ORF">BS47DRAFT_904516</name>
</gene>
<comment type="caution">
    <text evidence="1">The sequence shown here is derived from an EMBL/GenBank/DDBJ whole genome shotgun (WGS) entry which is preliminary data.</text>
</comment>
<keyword evidence="2" id="KW-1185">Reference proteome</keyword>